<keyword evidence="1" id="KW-1133">Transmembrane helix</keyword>
<gene>
    <name evidence="2" type="ORF">CONCODRAFT_11833</name>
</gene>
<dbReference type="EMBL" id="KQ964736">
    <property type="protein sequence ID" value="KXN66355.1"/>
    <property type="molecule type" value="Genomic_DNA"/>
</dbReference>
<keyword evidence="3" id="KW-1185">Reference proteome</keyword>
<accession>A0A137NU67</accession>
<protein>
    <submittedName>
        <fullName evidence="2">Uncharacterized protein</fullName>
    </submittedName>
</protein>
<name>A0A137NU67_CONC2</name>
<reference evidence="2 3" key="1">
    <citation type="journal article" date="2015" name="Genome Biol. Evol.">
        <title>Phylogenomic analyses indicate that early fungi evolved digesting cell walls of algal ancestors of land plants.</title>
        <authorList>
            <person name="Chang Y."/>
            <person name="Wang S."/>
            <person name="Sekimoto S."/>
            <person name="Aerts A.L."/>
            <person name="Choi C."/>
            <person name="Clum A."/>
            <person name="LaButti K.M."/>
            <person name="Lindquist E.A."/>
            <person name="Yee Ngan C."/>
            <person name="Ohm R.A."/>
            <person name="Salamov A.A."/>
            <person name="Grigoriev I.V."/>
            <person name="Spatafora J.W."/>
            <person name="Berbee M.L."/>
        </authorList>
    </citation>
    <scope>NUCLEOTIDE SEQUENCE [LARGE SCALE GENOMIC DNA]</scope>
    <source>
        <strain evidence="2 3">NRRL 28638</strain>
    </source>
</reference>
<keyword evidence="1" id="KW-0812">Transmembrane</keyword>
<evidence type="ECO:0000313" key="3">
    <source>
        <dbReference type="Proteomes" id="UP000070444"/>
    </source>
</evidence>
<dbReference type="AlphaFoldDB" id="A0A137NU67"/>
<proteinExistence type="predicted"/>
<evidence type="ECO:0000313" key="2">
    <source>
        <dbReference type="EMBL" id="KXN66355.1"/>
    </source>
</evidence>
<feature type="transmembrane region" description="Helical" evidence="1">
    <location>
        <begin position="28"/>
        <end position="48"/>
    </location>
</feature>
<evidence type="ECO:0000256" key="1">
    <source>
        <dbReference type="SAM" id="Phobius"/>
    </source>
</evidence>
<sequence length="66" mass="7331">MNSSLLASRYQRKMGVFCQVNKLDSSELIVLLKLGLIVTIVVFGITYLDVFESSTLASDTNVYIVI</sequence>
<organism evidence="2 3">
    <name type="scientific">Conidiobolus coronatus (strain ATCC 28846 / CBS 209.66 / NRRL 28638)</name>
    <name type="common">Delacroixia coronata</name>
    <dbReference type="NCBI Taxonomy" id="796925"/>
    <lineage>
        <taxon>Eukaryota</taxon>
        <taxon>Fungi</taxon>
        <taxon>Fungi incertae sedis</taxon>
        <taxon>Zoopagomycota</taxon>
        <taxon>Entomophthoromycotina</taxon>
        <taxon>Entomophthoromycetes</taxon>
        <taxon>Entomophthorales</taxon>
        <taxon>Ancylistaceae</taxon>
        <taxon>Conidiobolus</taxon>
    </lineage>
</organism>
<dbReference type="Proteomes" id="UP000070444">
    <property type="component" value="Unassembled WGS sequence"/>
</dbReference>
<keyword evidence="1" id="KW-0472">Membrane</keyword>